<proteinExistence type="predicted"/>
<feature type="signal peptide" evidence="1">
    <location>
        <begin position="1"/>
        <end position="28"/>
    </location>
</feature>
<feature type="chain" id="PRO_5006873557" description="28 kDa excretory/secretory protein" evidence="1">
    <location>
        <begin position="29"/>
        <end position="246"/>
    </location>
</feature>
<keyword evidence="3" id="KW-1185">Reference proteome</keyword>
<dbReference type="EMBL" id="JYDQ01000284">
    <property type="protein sequence ID" value="KRY09226.1"/>
    <property type="molecule type" value="Genomic_DNA"/>
</dbReference>
<gene>
    <name evidence="2" type="ORF">T12_5454</name>
</gene>
<sequence length="246" mass="28659">MGHFKVIKINIALLFAIILLQFISNASSAPKPFHKPKKVRIPIAVKEHLKKLMESNVIPQSVRDQEDDIVAETKQVLQESHDSFHHLEVTIQKLEEKLEIEKMLYDPWDKEDTNVKRVALEFLIRVAKQLQEELLTKSGMMAGIQRQRKKCYVKYYMLDEYCATRKDDNKLLLKIERKFYKCQSQCKSTTKVENFYTTDLCVLKCFEKKLDKFAEKLGVPFDEVEVNAAVNKLETLDQSALPFTSI</sequence>
<protein>
    <recommendedName>
        <fullName evidence="4">28 kDa excretory/secretory protein</fullName>
    </recommendedName>
</protein>
<evidence type="ECO:0000313" key="2">
    <source>
        <dbReference type="EMBL" id="KRY09226.1"/>
    </source>
</evidence>
<dbReference type="Proteomes" id="UP000054783">
    <property type="component" value="Unassembled WGS sequence"/>
</dbReference>
<evidence type="ECO:0000256" key="1">
    <source>
        <dbReference type="SAM" id="SignalP"/>
    </source>
</evidence>
<dbReference type="AlphaFoldDB" id="A0A0V0ZB07"/>
<reference evidence="2 3" key="1">
    <citation type="submission" date="2015-01" db="EMBL/GenBank/DDBJ databases">
        <title>Evolution of Trichinella species and genotypes.</title>
        <authorList>
            <person name="Korhonen P.K."/>
            <person name="Edoardo P."/>
            <person name="Giuseppe L.R."/>
            <person name="Gasser R.B."/>
        </authorList>
    </citation>
    <scope>NUCLEOTIDE SEQUENCE [LARGE SCALE GENOMIC DNA]</scope>
    <source>
        <strain evidence="2">ISS2496</strain>
    </source>
</reference>
<organism evidence="2 3">
    <name type="scientific">Trichinella patagoniensis</name>
    <dbReference type="NCBI Taxonomy" id="990121"/>
    <lineage>
        <taxon>Eukaryota</taxon>
        <taxon>Metazoa</taxon>
        <taxon>Ecdysozoa</taxon>
        <taxon>Nematoda</taxon>
        <taxon>Enoplea</taxon>
        <taxon>Dorylaimia</taxon>
        <taxon>Trichinellida</taxon>
        <taxon>Trichinellidae</taxon>
        <taxon>Trichinella</taxon>
    </lineage>
</organism>
<keyword evidence="1" id="KW-0732">Signal</keyword>
<name>A0A0V0ZB07_9BILA</name>
<evidence type="ECO:0008006" key="4">
    <source>
        <dbReference type="Google" id="ProtNLM"/>
    </source>
</evidence>
<evidence type="ECO:0000313" key="3">
    <source>
        <dbReference type="Proteomes" id="UP000054783"/>
    </source>
</evidence>
<dbReference type="OrthoDB" id="5918677at2759"/>
<comment type="caution">
    <text evidence="2">The sequence shown here is derived from an EMBL/GenBank/DDBJ whole genome shotgun (WGS) entry which is preliminary data.</text>
</comment>
<accession>A0A0V0ZB07</accession>